<sequence>MSVGIGDLKTLFDVGYNFYFTLDEVQGSTAQYQATKSDIDQWAAFLKDVEGTLALPQADEVRQKIQRDVDSCYAMLDAVRGMISKSFLENTQKLLGSIPPRPGYTSDNAIIIIDALGKRLTWPTAVCKPWEQFSTSLQNHFKDKCGESFVRRGDYHSYCDDGRTEINLDEWESTVECGMTLEMTMVVQEDTTAGWLECSWCAKLFKITEYDQDPRLLEFPYYGEEREMIRRSSRGELAHFIRIDVLVPEPYKFDVPSEFTMGKVMGFLQATESNNSLESFFALARGSAP</sequence>
<protein>
    <submittedName>
        <fullName evidence="1">Uncharacterized protein</fullName>
    </submittedName>
</protein>
<reference evidence="1" key="2">
    <citation type="journal article" date="2022" name="New Phytol.">
        <title>Evolutionary transition to the ectomycorrhizal habit in the genomes of a hyperdiverse lineage of mushroom-forming fungi.</title>
        <authorList>
            <person name="Looney B."/>
            <person name="Miyauchi S."/>
            <person name="Morin E."/>
            <person name="Drula E."/>
            <person name="Courty P.E."/>
            <person name="Kohler A."/>
            <person name="Kuo A."/>
            <person name="LaButti K."/>
            <person name="Pangilinan J."/>
            <person name="Lipzen A."/>
            <person name="Riley R."/>
            <person name="Andreopoulos W."/>
            <person name="He G."/>
            <person name="Johnson J."/>
            <person name="Nolan M."/>
            <person name="Tritt A."/>
            <person name="Barry K.W."/>
            <person name="Grigoriev I.V."/>
            <person name="Nagy L.G."/>
            <person name="Hibbett D."/>
            <person name="Henrissat B."/>
            <person name="Matheny P.B."/>
            <person name="Labbe J."/>
            <person name="Martin F.M."/>
        </authorList>
    </citation>
    <scope>NUCLEOTIDE SEQUENCE</scope>
    <source>
        <strain evidence="1">FP105234-sp</strain>
    </source>
</reference>
<keyword evidence="2" id="KW-1185">Reference proteome</keyword>
<reference evidence="1" key="1">
    <citation type="submission" date="2021-02" db="EMBL/GenBank/DDBJ databases">
        <authorList>
            <consortium name="DOE Joint Genome Institute"/>
            <person name="Ahrendt S."/>
            <person name="Looney B.P."/>
            <person name="Miyauchi S."/>
            <person name="Morin E."/>
            <person name="Drula E."/>
            <person name="Courty P.E."/>
            <person name="Chicoki N."/>
            <person name="Fauchery L."/>
            <person name="Kohler A."/>
            <person name="Kuo A."/>
            <person name="Labutti K."/>
            <person name="Pangilinan J."/>
            <person name="Lipzen A."/>
            <person name="Riley R."/>
            <person name="Andreopoulos W."/>
            <person name="He G."/>
            <person name="Johnson J."/>
            <person name="Barry K.W."/>
            <person name="Grigoriev I.V."/>
            <person name="Nagy L."/>
            <person name="Hibbett D."/>
            <person name="Henrissat B."/>
            <person name="Matheny P.B."/>
            <person name="Labbe J."/>
            <person name="Martin F."/>
        </authorList>
    </citation>
    <scope>NUCLEOTIDE SEQUENCE</scope>
    <source>
        <strain evidence="1">FP105234-sp</strain>
    </source>
</reference>
<dbReference type="Proteomes" id="UP000814033">
    <property type="component" value="Unassembled WGS sequence"/>
</dbReference>
<name>A0ACB8S2D1_9AGAM</name>
<comment type="caution">
    <text evidence="1">The sequence shown here is derived from an EMBL/GenBank/DDBJ whole genome shotgun (WGS) entry which is preliminary data.</text>
</comment>
<evidence type="ECO:0000313" key="1">
    <source>
        <dbReference type="EMBL" id="KAI0050247.1"/>
    </source>
</evidence>
<gene>
    <name evidence="1" type="ORF">FA95DRAFT_1676941</name>
</gene>
<organism evidence="1 2">
    <name type="scientific">Auriscalpium vulgare</name>
    <dbReference type="NCBI Taxonomy" id="40419"/>
    <lineage>
        <taxon>Eukaryota</taxon>
        <taxon>Fungi</taxon>
        <taxon>Dikarya</taxon>
        <taxon>Basidiomycota</taxon>
        <taxon>Agaricomycotina</taxon>
        <taxon>Agaricomycetes</taxon>
        <taxon>Russulales</taxon>
        <taxon>Auriscalpiaceae</taxon>
        <taxon>Auriscalpium</taxon>
    </lineage>
</organism>
<accession>A0ACB8S2D1</accession>
<evidence type="ECO:0000313" key="2">
    <source>
        <dbReference type="Proteomes" id="UP000814033"/>
    </source>
</evidence>
<dbReference type="EMBL" id="MU275864">
    <property type="protein sequence ID" value="KAI0050247.1"/>
    <property type="molecule type" value="Genomic_DNA"/>
</dbReference>
<proteinExistence type="predicted"/>